<dbReference type="GO" id="GO:0005634">
    <property type="term" value="C:nucleus"/>
    <property type="evidence" value="ECO:0007669"/>
    <property type="project" value="TreeGrafter"/>
</dbReference>
<dbReference type="AlphaFoldDB" id="A0A0C3G2K2"/>
<evidence type="ECO:0008006" key="10">
    <source>
        <dbReference type="Google" id="ProtNLM"/>
    </source>
</evidence>
<feature type="region of interest" description="Disordered" evidence="5">
    <location>
        <begin position="806"/>
        <end position="827"/>
    </location>
</feature>
<accession>A0A0C3G2K2</accession>
<evidence type="ECO:0000313" key="9">
    <source>
        <dbReference type="Proteomes" id="UP000054166"/>
    </source>
</evidence>
<dbReference type="EMBL" id="KN832986">
    <property type="protein sequence ID" value="KIM84856.1"/>
    <property type="molecule type" value="Genomic_DNA"/>
</dbReference>
<dbReference type="InterPro" id="IPR000719">
    <property type="entry name" value="Prot_kinase_dom"/>
</dbReference>
<feature type="domain" description="BUB1 N-terminal" evidence="7">
    <location>
        <begin position="17"/>
        <end position="171"/>
    </location>
</feature>
<organism evidence="8 9">
    <name type="scientific">Piloderma croceum (strain F 1598)</name>
    <dbReference type="NCBI Taxonomy" id="765440"/>
    <lineage>
        <taxon>Eukaryota</taxon>
        <taxon>Fungi</taxon>
        <taxon>Dikarya</taxon>
        <taxon>Basidiomycota</taxon>
        <taxon>Agaricomycotina</taxon>
        <taxon>Agaricomycetes</taxon>
        <taxon>Agaricomycetidae</taxon>
        <taxon>Atheliales</taxon>
        <taxon>Atheliaceae</taxon>
        <taxon>Piloderma</taxon>
    </lineage>
</organism>
<dbReference type="PROSITE" id="PS50011">
    <property type="entry name" value="PROTEIN_KINASE_DOM"/>
    <property type="match status" value="1"/>
</dbReference>
<evidence type="ECO:0000313" key="8">
    <source>
        <dbReference type="EMBL" id="KIM84856.1"/>
    </source>
</evidence>
<feature type="region of interest" description="Disordered" evidence="5">
    <location>
        <begin position="148"/>
        <end position="193"/>
    </location>
</feature>
<evidence type="ECO:0000259" key="7">
    <source>
        <dbReference type="PROSITE" id="PS51489"/>
    </source>
</evidence>
<dbReference type="OrthoDB" id="248495at2759"/>
<comment type="subcellular location">
    <subcellularLocation>
        <location evidence="1">Chromosome</location>
        <location evidence="1">Centromere</location>
        <location evidence="1">Kinetochore</location>
    </subcellularLocation>
</comment>
<keyword evidence="2" id="KW-0158">Chromosome</keyword>
<gene>
    <name evidence="8" type="ORF">PILCRDRAFT_5894</name>
</gene>
<dbReference type="CDD" id="cd13981">
    <property type="entry name" value="STKc_Bub1_BubR1"/>
    <property type="match status" value="1"/>
</dbReference>
<dbReference type="GO" id="GO:0004672">
    <property type="term" value="F:protein kinase activity"/>
    <property type="evidence" value="ECO:0007669"/>
    <property type="project" value="InterPro"/>
</dbReference>
<dbReference type="STRING" id="765440.A0A0C3G2K2"/>
<feature type="region of interest" description="Disordered" evidence="5">
    <location>
        <begin position="263"/>
        <end position="286"/>
    </location>
</feature>
<dbReference type="FunCoup" id="A0A0C3G2K2">
    <property type="interactions" value="171"/>
</dbReference>
<dbReference type="PANTHER" id="PTHR14030">
    <property type="entry name" value="MITOTIC CHECKPOINT SERINE/THREONINE-PROTEIN KINASE BUB1"/>
    <property type="match status" value="1"/>
</dbReference>
<evidence type="ECO:0000256" key="3">
    <source>
        <dbReference type="ARBA" id="ARBA00022838"/>
    </source>
</evidence>
<reference evidence="9" key="2">
    <citation type="submission" date="2015-01" db="EMBL/GenBank/DDBJ databases">
        <title>Evolutionary Origins and Diversification of the Mycorrhizal Mutualists.</title>
        <authorList>
            <consortium name="DOE Joint Genome Institute"/>
            <consortium name="Mycorrhizal Genomics Consortium"/>
            <person name="Kohler A."/>
            <person name="Kuo A."/>
            <person name="Nagy L.G."/>
            <person name="Floudas D."/>
            <person name="Copeland A."/>
            <person name="Barry K.W."/>
            <person name="Cichocki N."/>
            <person name="Veneault-Fourrey C."/>
            <person name="LaButti K."/>
            <person name="Lindquist E.A."/>
            <person name="Lipzen A."/>
            <person name="Lundell T."/>
            <person name="Morin E."/>
            <person name="Murat C."/>
            <person name="Riley R."/>
            <person name="Ohm R."/>
            <person name="Sun H."/>
            <person name="Tunlid A."/>
            <person name="Henrissat B."/>
            <person name="Grigoriev I.V."/>
            <person name="Hibbett D.S."/>
            <person name="Martin F."/>
        </authorList>
    </citation>
    <scope>NUCLEOTIDE SEQUENCE [LARGE SCALE GENOMIC DNA]</scope>
    <source>
        <strain evidence="9">F 1598</strain>
    </source>
</reference>
<dbReference type="Gene3D" id="6.10.20.170">
    <property type="match status" value="1"/>
</dbReference>
<dbReference type="PANTHER" id="PTHR14030:SF4">
    <property type="entry name" value="BUB1 KINASE, ISOFORM A-RELATED"/>
    <property type="match status" value="1"/>
</dbReference>
<protein>
    <recommendedName>
        <fullName evidence="10">Protein kinase domain-containing protein</fullName>
    </recommendedName>
</protein>
<dbReference type="GO" id="GO:0005524">
    <property type="term" value="F:ATP binding"/>
    <property type="evidence" value="ECO:0007669"/>
    <property type="project" value="InterPro"/>
</dbReference>
<feature type="compositionally biased region" description="Low complexity" evidence="5">
    <location>
        <begin position="154"/>
        <end position="166"/>
    </location>
</feature>
<dbReference type="SUPFAM" id="SSF56112">
    <property type="entry name" value="Protein kinase-like (PK-like)"/>
    <property type="match status" value="1"/>
</dbReference>
<feature type="compositionally biased region" description="Basic and acidic residues" evidence="5">
    <location>
        <begin position="667"/>
        <end position="676"/>
    </location>
</feature>
<dbReference type="InterPro" id="IPR011009">
    <property type="entry name" value="Kinase-like_dom_sf"/>
</dbReference>
<dbReference type="GO" id="GO:0051754">
    <property type="term" value="P:meiotic sister chromatid cohesion, centromeric"/>
    <property type="evidence" value="ECO:0007669"/>
    <property type="project" value="TreeGrafter"/>
</dbReference>
<evidence type="ECO:0000256" key="2">
    <source>
        <dbReference type="ARBA" id="ARBA00022454"/>
    </source>
</evidence>
<name>A0A0C3G2K2_PILCF</name>
<sequence>MAPKDLARERRQLRAEIDSALEGEDDPLTAYDQFIKWTIKNYPEGDPDSGLVGLLEEATNKFKNDANYKGDLRYLKLWCQYARHAEKPASVYAFLAANDIGGGYALLYEEYAKALEVDGRHKEAGDIYRQGIKRSARPLERLKKRYKEFQDRPSSSSARLMTTSSRPKVTSKTNISRHDAYASSQTPSGSRDPFLHIHTPLAPGRRPEKLRFNLSLLYTEEGVEYSMPESRARSMGLLGKKWGPPPVSELSTTVSSTSSTIRVNFNDDGQKTAMGTRRKSVGMRSEPTVTINTKEALADVFGMYNSPDKTLKIERPGSKHAPVKKVEPTTPAAVLRQPSKELVDENAPTAKTPAFKPFMDENTMRKVNTTPAPKFKPFIDPEPFVTPDVNRRALSSKEPGAPTPTSVPRPKLSEKSKAGSLRSVPEDDVNPNVFSKVFTPKGSPKDVFSDDSREPSPVAAPASVINVFQPPAATFIPPPPVVNKGANVNTPFKVFSRPPDLNGISFTPKSTVFTPFTDGQPLMEREHEVPRRVLGERTPSRSPEAQPEAEENGGDVPEESEEEEIAEDASDGHSPTEDGSTYEQSVEPYRVPLGGRFGEFNVMTPITERTYDFTMSTRGMSTPRDEDAVESAERLAAELRDEEGNGNGRSAEAREESDSSFPSFDEEPARPFRVSDGHTIPINDLAGLEEKTGTLSLIDALTMASSFKPSNPCNPCDPAIVSTLLSLIPVNTGFNDLRDQEARQLDGLQKFAHKRTRQSGNTSSRSIVDDNMCHPLTLGDRRFKVSDKLGEGGFGAVFAAKEVKDADDSFVEEEEEDDDDDDDAGGSSMVAVKVVKPRNLWEFHILRRIHYTLPPNLRLSVVFPHALYAYRDESFLILDLCPQGTLLDVVNRASQAGVSQQGACLDELLVMFFAIELLRLIEGMHKAGFIHGDLKIDNCLLRLEDVPGGAAALSSIYSPSGEQGWSYKGIKLIDFGRTIETGLFPVGQQFIADWPVDAKDCLEMRENRPWTYQADYYGLAGIVYCLLFGKYIEASSVIMTSQMSAGTTPRYKISTPFKRYWQSNIWSNVFDILLNPGSVRADGRLPLCDELGAVRKEMQTWLQSNCNRSSGTLKGLLKKIEVSVYSR</sequence>
<dbReference type="PROSITE" id="PS51489">
    <property type="entry name" value="BUB1_N"/>
    <property type="match status" value="1"/>
</dbReference>
<feature type="compositionally biased region" description="Basic and acidic residues" evidence="5">
    <location>
        <begin position="523"/>
        <end position="539"/>
    </location>
</feature>
<feature type="region of interest" description="Disordered" evidence="5">
    <location>
        <begin position="367"/>
        <end position="458"/>
    </location>
</feature>
<dbReference type="InParanoid" id="A0A0C3G2K2"/>
<keyword evidence="3" id="KW-0995">Kinetochore</keyword>
<dbReference type="Pfam" id="PF00069">
    <property type="entry name" value="Pkinase"/>
    <property type="match status" value="1"/>
</dbReference>
<dbReference type="GO" id="GO:0032991">
    <property type="term" value="C:protein-containing complex"/>
    <property type="evidence" value="ECO:0007669"/>
    <property type="project" value="UniProtKB-ARBA"/>
</dbReference>
<evidence type="ECO:0000259" key="6">
    <source>
        <dbReference type="PROSITE" id="PS50011"/>
    </source>
</evidence>
<dbReference type="InterPro" id="IPR013212">
    <property type="entry name" value="Mad3/Bub1_I"/>
</dbReference>
<keyword evidence="9" id="KW-1185">Reference proteome</keyword>
<evidence type="ECO:0000256" key="4">
    <source>
        <dbReference type="ARBA" id="ARBA00023328"/>
    </source>
</evidence>
<dbReference type="Gene3D" id="1.25.40.430">
    <property type="match status" value="1"/>
</dbReference>
<dbReference type="InterPro" id="IPR015661">
    <property type="entry name" value="Bub1/Mad3"/>
</dbReference>
<feature type="compositionally biased region" description="Acidic residues" evidence="5">
    <location>
        <begin position="547"/>
        <end position="569"/>
    </location>
</feature>
<feature type="compositionally biased region" description="Basic and acidic residues" evidence="5">
    <location>
        <begin position="443"/>
        <end position="454"/>
    </location>
</feature>
<proteinExistence type="predicted"/>
<dbReference type="InterPro" id="IPR008271">
    <property type="entry name" value="Ser/Thr_kinase_AS"/>
</dbReference>
<feature type="region of interest" description="Disordered" evidence="5">
    <location>
        <begin position="515"/>
        <end position="583"/>
    </location>
</feature>
<dbReference type="Proteomes" id="UP000054166">
    <property type="component" value="Unassembled WGS sequence"/>
</dbReference>
<dbReference type="HOGENOM" id="CLU_002115_1_0_1"/>
<dbReference type="SMART" id="SM00777">
    <property type="entry name" value="Mad3_BUB1_I"/>
    <property type="match status" value="1"/>
</dbReference>
<dbReference type="Pfam" id="PF08171">
    <property type="entry name" value="Mad3_BUB1_II"/>
    <property type="match status" value="1"/>
</dbReference>
<dbReference type="InterPro" id="IPR012572">
    <property type="entry name" value="Mad3/Bub1_II"/>
</dbReference>
<dbReference type="GO" id="GO:0007094">
    <property type="term" value="P:mitotic spindle assembly checkpoint signaling"/>
    <property type="evidence" value="ECO:0007669"/>
    <property type="project" value="InterPro"/>
</dbReference>
<reference evidence="8 9" key="1">
    <citation type="submission" date="2014-04" db="EMBL/GenBank/DDBJ databases">
        <authorList>
            <consortium name="DOE Joint Genome Institute"/>
            <person name="Kuo A."/>
            <person name="Tarkka M."/>
            <person name="Buscot F."/>
            <person name="Kohler A."/>
            <person name="Nagy L.G."/>
            <person name="Floudas D."/>
            <person name="Copeland A."/>
            <person name="Barry K.W."/>
            <person name="Cichocki N."/>
            <person name="Veneault-Fourrey C."/>
            <person name="LaButti K."/>
            <person name="Lindquist E.A."/>
            <person name="Lipzen A."/>
            <person name="Lundell T."/>
            <person name="Morin E."/>
            <person name="Murat C."/>
            <person name="Sun H."/>
            <person name="Tunlid A."/>
            <person name="Henrissat B."/>
            <person name="Grigoriev I.V."/>
            <person name="Hibbett D.S."/>
            <person name="Martin F."/>
            <person name="Nordberg H.P."/>
            <person name="Cantor M.N."/>
            <person name="Hua S.X."/>
        </authorList>
    </citation>
    <scope>NUCLEOTIDE SEQUENCE [LARGE SCALE GENOMIC DNA]</scope>
    <source>
        <strain evidence="8 9">F 1598</strain>
    </source>
</reference>
<dbReference type="SMART" id="SM00220">
    <property type="entry name" value="S_TKc"/>
    <property type="match status" value="1"/>
</dbReference>
<dbReference type="Gene3D" id="1.10.510.10">
    <property type="entry name" value="Transferase(Phosphotransferase) domain 1"/>
    <property type="match status" value="1"/>
</dbReference>
<dbReference type="PROSITE" id="PS00108">
    <property type="entry name" value="PROTEIN_KINASE_ST"/>
    <property type="match status" value="1"/>
</dbReference>
<evidence type="ECO:0000256" key="1">
    <source>
        <dbReference type="ARBA" id="ARBA00004629"/>
    </source>
</evidence>
<evidence type="ECO:0000256" key="5">
    <source>
        <dbReference type="SAM" id="MobiDB-lite"/>
    </source>
</evidence>
<keyword evidence="4" id="KW-0137">Centromere</keyword>
<feature type="region of interest" description="Disordered" evidence="5">
    <location>
        <begin position="638"/>
        <end position="676"/>
    </location>
</feature>
<dbReference type="Pfam" id="PF08311">
    <property type="entry name" value="Mad3_BUB1_I"/>
    <property type="match status" value="1"/>
</dbReference>
<feature type="compositionally biased region" description="Acidic residues" evidence="5">
    <location>
        <begin position="808"/>
        <end position="824"/>
    </location>
</feature>
<dbReference type="GO" id="GO:0000776">
    <property type="term" value="C:kinetochore"/>
    <property type="evidence" value="ECO:0007669"/>
    <property type="project" value="UniProtKB-KW"/>
</dbReference>
<feature type="domain" description="Protein kinase" evidence="6">
    <location>
        <begin position="783"/>
        <end position="1127"/>
    </location>
</feature>